<evidence type="ECO:0000259" key="2">
    <source>
        <dbReference type="PROSITE" id="PS50850"/>
    </source>
</evidence>
<feature type="transmembrane region" description="Helical" evidence="1">
    <location>
        <begin position="111"/>
        <end position="135"/>
    </location>
</feature>
<gene>
    <name evidence="3" type="ORF">S12H4_49292</name>
</gene>
<feature type="transmembrane region" description="Helical" evidence="1">
    <location>
        <begin position="86"/>
        <end position="105"/>
    </location>
</feature>
<keyword evidence="1" id="KW-1133">Transmembrane helix</keyword>
<sequence length="194" mass="21027">MDKEWADTNWSLGRAMRTHRFWLMFLASFCIFGFLENLIVVHQVALMTDIGFSRNLIISIVALLGMMMAVGNLGGFLSDRIGREKVFNLGCFISILGVFALLLMQKNSYSWMGYLYAVSFGSGMGMLGPAFGAALADMFQGEDFGRINGLTVLGFGLGGIAGPWFGGLVFDITRSYSVALVVAILAAALAITFS</sequence>
<feature type="non-terminal residue" evidence="3">
    <location>
        <position position="194"/>
    </location>
</feature>
<dbReference type="InterPro" id="IPR011701">
    <property type="entry name" value="MFS"/>
</dbReference>
<dbReference type="InterPro" id="IPR050327">
    <property type="entry name" value="Proton-linked_MCT"/>
</dbReference>
<dbReference type="SUPFAM" id="SSF103473">
    <property type="entry name" value="MFS general substrate transporter"/>
    <property type="match status" value="1"/>
</dbReference>
<protein>
    <recommendedName>
        <fullName evidence="2">Major facilitator superfamily (MFS) profile domain-containing protein</fullName>
    </recommendedName>
</protein>
<comment type="caution">
    <text evidence="3">The sequence shown here is derived from an EMBL/GenBank/DDBJ whole genome shotgun (WGS) entry which is preliminary data.</text>
</comment>
<keyword evidence="1" id="KW-0812">Transmembrane</keyword>
<dbReference type="InterPro" id="IPR036259">
    <property type="entry name" value="MFS_trans_sf"/>
</dbReference>
<dbReference type="AlphaFoldDB" id="X1U0G6"/>
<feature type="transmembrane region" description="Helical" evidence="1">
    <location>
        <begin position="147"/>
        <end position="170"/>
    </location>
</feature>
<dbReference type="Pfam" id="PF07690">
    <property type="entry name" value="MFS_1"/>
    <property type="match status" value="1"/>
</dbReference>
<dbReference type="PANTHER" id="PTHR11360">
    <property type="entry name" value="MONOCARBOXYLATE TRANSPORTER"/>
    <property type="match status" value="1"/>
</dbReference>
<feature type="domain" description="Major facilitator superfamily (MFS) profile" evidence="2">
    <location>
        <begin position="21"/>
        <end position="194"/>
    </location>
</feature>
<reference evidence="3" key="1">
    <citation type="journal article" date="2014" name="Front. Microbiol.">
        <title>High frequency of phylogenetically diverse reductive dehalogenase-homologous genes in deep subseafloor sedimentary metagenomes.</title>
        <authorList>
            <person name="Kawai M."/>
            <person name="Futagami T."/>
            <person name="Toyoda A."/>
            <person name="Takaki Y."/>
            <person name="Nishi S."/>
            <person name="Hori S."/>
            <person name="Arai W."/>
            <person name="Tsubouchi T."/>
            <person name="Morono Y."/>
            <person name="Uchiyama I."/>
            <person name="Ito T."/>
            <person name="Fujiyama A."/>
            <person name="Inagaki F."/>
            <person name="Takami H."/>
        </authorList>
    </citation>
    <scope>NUCLEOTIDE SEQUENCE</scope>
    <source>
        <strain evidence="3">Expedition CK06-06</strain>
    </source>
</reference>
<feature type="transmembrane region" description="Helical" evidence="1">
    <location>
        <begin position="56"/>
        <end position="74"/>
    </location>
</feature>
<dbReference type="Gene3D" id="1.20.1250.20">
    <property type="entry name" value="MFS general substrate transporter like domains"/>
    <property type="match status" value="1"/>
</dbReference>
<dbReference type="EMBL" id="BARW01030904">
    <property type="protein sequence ID" value="GAJ10974.1"/>
    <property type="molecule type" value="Genomic_DNA"/>
</dbReference>
<dbReference type="GO" id="GO:0022857">
    <property type="term" value="F:transmembrane transporter activity"/>
    <property type="evidence" value="ECO:0007669"/>
    <property type="project" value="InterPro"/>
</dbReference>
<proteinExistence type="predicted"/>
<organism evidence="3">
    <name type="scientific">marine sediment metagenome</name>
    <dbReference type="NCBI Taxonomy" id="412755"/>
    <lineage>
        <taxon>unclassified sequences</taxon>
        <taxon>metagenomes</taxon>
        <taxon>ecological metagenomes</taxon>
    </lineage>
</organism>
<accession>X1U0G6</accession>
<name>X1U0G6_9ZZZZ</name>
<evidence type="ECO:0000256" key="1">
    <source>
        <dbReference type="SAM" id="Phobius"/>
    </source>
</evidence>
<feature type="transmembrane region" description="Helical" evidence="1">
    <location>
        <begin position="176"/>
        <end position="193"/>
    </location>
</feature>
<dbReference type="PANTHER" id="PTHR11360:SF284">
    <property type="entry name" value="EG:103B4.3 PROTEIN-RELATED"/>
    <property type="match status" value="1"/>
</dbReference>
<dbReference type="PROSITE" id="PS50850">
    <property type="entry name" value="MFS"/>
    <property type="match status" value="1"/>
</dbReference>
<keyword evidence="1" id="KW-0472">Membrane</keyword>
<dbReference type="InterPro" id="IPR020846">
    <property type="entry name" value="MFS_dom"/>
</dbReference>
<evidence type="ECO:0000313" key="3">
    <source>
        <dbReference type="EMBL" id="GAJ10974.1"/>
    </source>
</evidence>
<feature type="transmembrane region" description="Helical" evidence="1">
    <location>
        <begin position="21"/>
        <end position="44"/>
    </location>
</feature>